<protein>
    <submittedName>
        <fullName evidence="3">Glycine dehydrogenase</fullName>
    </submittedName>
</protein>
<feature type="domain" description="Glycine cleavage system P-protein N-terminal" evidence="2">
    <location>
        <begin position="16"/>
        <end position="419"/>
    </location>
</feature>
<dbReference type="GO" id="GO:0004375">
    <property type="term" value="F:glycine dehydrogenase (decarboxylating) activity"/>
    <property type="evidence" value="ECO:0007669"/>
    <property type="project" value="InterPro"/>
</dbReference>
<dbReference type="GO" id="GO:0009116">
    <property type="term" value="P:nucleoside metabolic process"/>
    <property type="evidence" value="ECO:0007669"/>
    <property type="project" value="InterPro"/>
</dbReference>
<accession>A0A1V4HDG9</accession>
<dbReference type="AlphaFoldDB" id="A0A1V4HDG9"/>
<dbReference type="InterPro" id="IPR015422">
    <property type="entry name" value="PyrdxlP-dep_Trfase_small"/>
</dbReference>
<dbReference type="PANTHER" id="PTHR42806">
    <property type="entry name" value="GLYCINE CLEAVAGE SYSTEM P-PROTEIN"/>
    <property type="match status" value="1"/>
</dbReference>
<dbReference type="NCBIfam" id="NF001696">
    <property type="entry name" value="PRK00451.1"/>
    <property type="match status" value="1"/>
</dbReference>
<name>A0A1V4HDG9_9BACL</name>
<dbReference type="Proteomes" id="UP000190626">
    <property type="component" value="Unassembled WGS sequence"/>
</dbReference>
<dbReference type="InterPro" id="IPR023010">
    <property type="entry name" value="GcvPA"/>
</dbReference>
<comment type="caution">
    <text evidence="3">The sequence shown here is derived from an EMBL/GenBank/DDBJ whole genome shotgun (WGS) entry which is preliminary data.</text>
</comment>
<dbReference type="InterPro" id="IPR015424">
    <property type="entry name" value="PyrdxlP-dep_Trfase"/>
</dbReference>
<gene>
    <name evidence="3" type="ORF">BC351_35725</name>
</gene>
<keyword evidence="4" id="KW-1185">Reference proteome</keyword>
<dbReference type="Gene3D" id="3.40.640.10">
    <property type="entry name" value="Type I PLP-dependent aspartate aminotransferase-like (Major domain)"/>
    <property type="match status" value="1"/>
</dbReference>
<evidence type="ECO:0000313" key="4">
    <source>
        <dbReference type="Proteomes" id="UP000190626"/>
    </source>
</evidence>
<reference evidence="4" key="1">
    <citation type="submission" date="2016-07" db="EMBL/GenBank/DDBJ databases">
        <authorList>
            <person name="Florea S."/>
            <person name="Webb J.S."/>
            <person name="Jaromczyk J."/>
            <person name="Schardl C.L."/>
        </authorList>
    </citation>
    <scope>NUCLEOTIDE SEQUENCE [LARGE SCALE GENOMIC DNA]</scope>
    <source>
        <strain evidence="4">CY1</strain>
    </source>
</reference>
<keyword evidence="1" id="KW-0560">Oxidoreductase</keyword>
<evidence type="ECO:0000259" key="2">
    <source>
        <dbReference type="Pfam" id="PF02347"/>
    </source>
</evidence>
<dbReference type="Pfam" id="PF02347">
    <property type="entry name" value="GDC-P"/>
    <property type="match status" value="1"/>
</dbReference>
<dbReference type="STRING" id="1469647.BC351_35725"/>
<dbReference type="EMBL" id="MBTG01000033">
    <property type="protein sequence ID" value="OPH50665.1"/>
    <property type="molecule type" value="Genomic_DNA"/>
</dbReference>
<evidence type="ECO:0000256" key="1">
    <source>
        <dbReference type="ARBA" id="ARBA00023002"/>
    </source>
</evidence>
<proteinExistence type="predicted"/>
<dbReference type="InterPro" id="IPR049315">
    <property type="entry name" value="GDC-P_N"/>
</dbReference>
<dbReference type="Gene3D" id="3.90.1150.10">
    <property type="entry name" value="Aspartate Aminotransferase, domain 1"/>
    <property type="match status" value="1"/>
</dbReference>
<sequence length="471" mass="51815">MEALPLPNNRTYAHPYIPNTVPEVRDAMLKEIGLTSMDQLHDAIPDSLKLDREMNLPPAMTEYELRRHIDGLLAKNKHGAAYLNFLGAGCWQHFIPAVCDEINQRSEFVTAYAGEPYEDHGRFQTLFEYQSLMAELVDMDVVNVPTFDWAQAASTAIRMAGRLTGRRVALIPKSVDPDKVMIINNYCTPVMELRFVEIDETTGKMDLADLRSKLSSDIAAVYFENPGYLGIIEDQGNEISELAHSVDAICIVGVDPISLGVLQPPSQYGADIVCGDLQPLGMHMNYGGGQAGFIATRDEEAYVMEYPSRLFGIVPTEVEGEYGFGDVAYERTSFALREKGKESVGTQTALWGITAGVYLSLLGPTGMQEVGETIMQKAQYAAMKLSAIPGISLRFGETAFFKEFVVDFNDTGLTVAEVNARLSEAGIFGGKDLSSSFPAWGQCALYCVTEIHSQADLERLADTIQTIVRKP</sequence>
<evidence type="ECO:0000313" key="3">
    <source>
        <dbReference type="EMBL" id="OPH50665.1"/>
    </source>
</evidence>
<organism evidence="3 4">
    <name type="scientific">Paenibacillus ferrarius</name>
    <dbReference type="NCBI Taxonomy" id="1469647"/>
    <lineage>
        <taxon>Bacteria</taxon>
        <taxon>Bacillati</taxon>
        <taxon>Bacillota</taxon>
        <taxon>Bacilli</taxon>
        <taxon>Bacillales</taxon>
        <taxon>Paenibacillaceae</taxon>
        <taxon>Paenibacillus</taxon>
    </lineage>
</organism>
<dbReference type="InterPro" id="IPR015421">
    <property type="entry name" value="PyrdxlP-dep_Trfase_major"/>
</dbReference>
<dbReference type="PANTHER" id="PTHR42806:SF1">
    <property type="entry name" value="GLYCINE DEHYDROGENASE (DECARBOXYLATING)"/>
    <property type="match status" value="1"/>
</dbReference>
<dbReference type="SUPFAM" id="SSF53383">
    <property type="entry name" value="PLP-dependent transferases"/>
    <property type="match status" value="1"/>
</dbReference>